<dbReference type="Proteomes" id="UP001527202">
    <property type="component" value="Unassembled WGS sequence"/>
</dbReference>
<name>A0A410X0Z9_9BACL</name>
<gene>
    <name evidence="2" type="ORF">M5X16_19390</name>
    <name evidence="3" type="ORF">PC41400_22625</name>
</gene>
<feature type="signal peptide" evidence="1">
    <location>
        <begin position="1"/>
        <end position="27"/>
    </location>
</feature>
<evidence type="ECO:0000256" key="1">
    <source>
        <dbReference type="SAM" id="SignalP"/>
    </source>
</evidence>
<evidence type="ECO:0000313" key="2">
    <source>
        <dbReference type="EMBL" id="MCY9597933.1"/>
    </source>
</evidence>
<evidence type="ECO:0000313" key="3">
    <source>
        <dbReference type="EMBL" id="QAV20310.1"/>
    </source>
</evidence>
<keyword evidence="1" id="KW-0732">Signal</keyword>
<keyword evidence="5" id="KW-1185">Reference proteome</keyword>
<dbReference type="AlphaFoldDB" id="A0A410X0Z9"/>
<evidence type="ECO:0000313" key="5">
    <source>
        <dbReference type="Proteomes" id="UP001527202"/>
    </source>
</evidence>
<dbReference type="GeneID" id="95377590"/>
<dbReference type="EMBL" id="CP026520">
    <property type="protein sequence ID" value="QAV20310.1"/>
    <property type="molecule type" value="Genomic_DNA"/>
</dbReference>
<dbReference type="Proteomes" id="UP000288943">
    <property type="component" value="Chromosome"/>
</dbReference>
<organism evidence="3 4">
    <name type="scientific">Paenibacillus chitinolyticus</name>
    <dbReference type="NCBI Taxonomy" id="79263"/>
    <lineage>
        <taxon>Bacteria</taxon>
        <taxon>Bacillati</taxon>
        <taxon>Bacillota</taxon>
        <taxon>Bacilli</taxon>
        <taxon>Bacillales</taxon>
        <taxon>Paenibacillaceae</taxon>
        <taxon>Paenibacillus</taxon>
    </lineage>
</organism>
<accession>A0A410X0Z9</accession>
<dbReference type="KEGG" id="pchi:PC41400_22625"/>
<sequence length="599" mass="65530">MKSQWKTTVSSVFLSAALLASAVPALAAEPGKPAPTQASASAPTAYKLTNDLQVEMKSVLNEKTTDGTRLGAVVRMKNTSSKVVRVPEYEVRLKTKDGVEFRLQASLGSSRSIQPKSQVELSYLATVDSGEGVELSELRWVDIDVYVYPKKETLQLSVPVSDLVWNGTETSEIPSASVKKWGEAFTIPSLQTPLEFKTTNISRDTIGTKTNSVVQVLVTNPSTKRQTLPNIALEGKSGLQTYDSNRAESSLALEPGEKKYIHFVIPTELNTELEALNVVTAERYIDAQEKPVTYNVGRVHIMLPAKQADALPVHGAYAFGDAMKMDPLNELIHPSMDVSLVELHMQQNEDDAFNTAIAKFKLTNKSGGPLNVPAFATDLVSSDGYTYNGNRQGTTTLRVLPNASYVVTYSYILPASETGEGLKLALYETHGASAAAGAQASGAKSQEAQASAADTGASYKSLLTAYGVKLQPQPESKDELKLYPLTVKVNNWEISAMFNQQQNYNYRLKLLLDIEQEKDVLLDRTFSQLQFDMYDNGGTLINSVKSPFVGENKLQKGSNVINFNADSMQLDFPVTVKVYESFVNDKGETAKRLLTTFKQ</sequence>
<evidence type="ECO:0000313" key="4">
    <source>
        <dbReference type="Proteomes" id="UP000288943"/>
    </source>
</evidence>
<protein>
    <recommendedName>
        <fullName evidence="6">DUF4352 domain-containing protein</fullName>
    </recommendedName>
</protein>
<evidence type="ECO:0008006" key="6">
    <source>
        <dbReference type="Google" id="ProtNLM"/>
    </source>
</evidence>
<dbReference type="OrthoDB" id="2545931at2"/>
<reference evidence="2 5" key="2">
    <citation type="submission" date="2022-05" db="EMBL/GenBank/DDBJ databases">
        <title>Genome Sequencing of Bee-Associated Microbes.</title>
        <authorList>
            <person name="Dunlap C."/>
        </authorList>
    </citation>
    <scope>NUCLEOTIDE SEQUENCE [LARGE SCALE GENOMIC DNA]</scope>
    <source>
        <strain evidence="2 5">NRRL B-23120</strain>
    </source>
</reference>
<dbReference type="RefSeq" id="WP_042232525.1">
    <property type="nucleotide sequence ID" value="NZ_CP026520.1"/>
</dbReference>
<proteinExistence type="predicted"/>
<feature type="chain" id="PRO_5019033442" description="DUF4352 domain-containing protein" evidence="1">
    <location>
        <begin position="28"/>
        <end position="599"/>
    </location>
</feature>
<dbReference type="EMBL" id="JAMDMJ010000025">
    <property type="protein sequence ID" value="MCY9597933.1"/>
    <property type="molecule type" value="Genomic_DNA"/>
</dbReference>
<reference evidence="3 4" key="1">
    <citation type="submission" date="2018-01" db="EMBL/GenBank/DDBJ databases">
        <title>The whole genome sequencing and assembly of Paenibacillus chitinolyticus KCCM 41400 strain.</title>
        <authorList>
            <person name="Kim J.-Y."/>
            <person name="Park M.-K."/>
            <person name="Lee Y.-J."/>
            <person name="Yi H."/>
            <person name="Bahn Y.-S."/>
            <person name="Kim J.F."/>
            <person name="Lee D.-W."/>
        </authorList>
    </citation>
    <scope>NUCLEOTIDE SEQUENCE [LARGE SCALE GENOMIC DNA]</scope>
    <source>
        <strain evidence="3 4">KCCM 41400</strain>
    </source>
</reference>